<sequence>MNTWSIVNRPGRKPACSSHVVSLRCLMKDREGWAELCSRTPHLGEDASGDDISTPIKSNSKPQEMKWSFILCFIALICAGVLETVAGDSINRPWMGGFPTDSPAPQ</sequence>
<reference evidence="2 3" key="1">
    <citation type="submission" date="2023-08" db="EMBL/GenBank/DDBJ databases">
        <title>A Necator americanus chromosomal reference genome.</title>
        <authorList>
            <person name="Ilik V."/>
            <person name="Petrzelkova K.J."/>
            <person name="Pardy F."/>
            <person name="Fuh T."/>
            <person name="Niatou-Singa F.S."/>
            <person name="Gouil Q."/>
            <person name="Baker L."/>
            <person name="Ritchie M.E."/>
            <person name="Jex A.R."/>
            <person name="Gazzola D."/>
            <person name="Li H."/>
            <person name="Toshio Fujiwara R."/>
            <person name="Zhan B."/>
            <person name="Aroian R.V."/>
            <person name="Pafco B."/>
            <person name="Schwarz E.M."/>
        </authorList>
    </citation>
    <scope>NUCLEOTIDE SEQUENCE [LARGE SCALE GENOMIC DNA]</scope>
    <source>
        <strain evidence="2 3">Aroian</strain>
        <tissue evidence="2">Whole animal</tissue>
    </source>
</reference>
<proteinExistence type="predicted"/>
<keyword evidence="1" id="KW-0472">Membrane</keyword>
<feature type="transmembrane region" description="Helical" evidence="1">
    <location>
        <begin position="67"/>
        <end position="86"/>
    </location>
</feature>
<keyword evidence="1" id="KW-1133">Transmembrane helix</keyword>
<evidence type="ECO:0000313" key="2">
    <source>
        <dbReference type="EMBL" id="KAK6737377.1"/>
    </source>
</evidence>
<dbReference type="EMBL" id="JAVFWL010000002">
    <property type="protein sequence ID" value="KAK6737377.1"/>
    <property type="molecule type" value="Genomic_DNA"/>
</dbReference>
<dbReference type="Proteomes" id="UP001303046">
    <property type="component" value="Unassembled WGS sequence"/>
</dbReference>
<keyword evidence="1" id="KW-0812">Transmembrane</keyword>
<gene>
    <name evidence="2" type="primary">Necator_chrII.g7633</name>
    <name evidence="2" type="ORF">RB195_019839</name>
</gene>
<evidence type="ECO:0000256" key="1">
    <source>
        <dbReference type="SAM" id="Phobius"/>
    </source>
</evidence>
<protein>
    <submittedName>
        <fullName evidence="2">Uncharacterized protein</fullName>
    </submittedName>
</protein>
<comment type="caution">
    <text evidence="2">The sequence shown here is derived from an EMBL/GenBank/DDBJ whole genome shotgun (WGS) entry which is preliminary data.</text>
</comment>
<keyword evidence="3" id="KW-1185">Reference proteome</keyword>
<name>A0ABR1CG05_NECAM</name>
<accession>A0ABR1CG05</accession>
<evidence type="ECO:0000313" key="3">
    <source>
        <dbReference type="Proteomes" id="UP001303046"/>
    </source>
</evidence>
<organism evidence="2 3">
    <name type="scientific">Necator americanus</name>
    <name type="common">Human hookworm</name>
    <dbReference type="NCBI Taxonomy" id="51031"/>
    <lineage>
        <taxon>Eukaryota</taxon>
        <taxon>Metazoa</taxon>
        <taxon>Ecdysozoa</taxon>
        <taxon>Nematoda</taxon>
        <taxon>Chromadorea</taxon>
        <taxon>Rhabditida</taxon>
        <taxon>Rhabditina</taxon>
        <taxon>Rhabditomorpha</taxon>
        <taxon>Strongyloidea</taxon>
        <taxon>Ancylostomatidae</taxon>
        <taxon>Bunostominae</taxon>
        <taxon>Necator</taxon>
    </lineage>
</organism>